<dbReference type="InterPro" id="IPR013886">
    <property type="entry name" value="PI31_Prot_C"/>
</dbReference>
<feature type="compositionally biased region" description="Basic and acidic residues" evidence="4">
    <location>
        <begin position="208"/>
        <end position="235"/>
    </location>
</feature>
<dbReference type="EMBL" id="JAEHOE010000017">
    <property type="protein sequence ID" value="KAG2496799.1"/>
    <property type="molecule type" value="Genomic_DNA"/>
</dbReference>
<dbReference type="PANTHER" id="PTHR13266:SF1">
    <property type="entry name" value="PROTEASOME INHIBITOR PI31 SUBUNIT"/>
    <property type="match status" value="1"/>
</dbReference>
<feature type="compositionally biased region" description="Gly residues" evidence="4">
    <location>
        <begin position="306"/>
        <end position="320"/>
    </location>
</feature>
<keyword evidence="3" id="KW-0963">Cytoplasm</keyword>
<protein>
    <recommendedName>
        <fullName evidence="5">PI31 proteasome regulator C-terminal domain-containing protein</fullName>
    </recommendedName>
</protein>
<comment type="similarity">
    <text evidence="2">Belongs to the proteasome inhibitor PI31 family.</text>
</comment>
<dbReference type="GO" id="GO:0004866">
    <property type="term" value="F:endopeptidase inhibitor activity"/>
    <property type="evidence" value="ECO:0007669"/>
    <property type="project" value="InterPro"/>
</dbReference>
<dbReference type="GO" id="GO:0005737">
    <property type="term" value="C:cytoplasm"/>
    <property type="evidence" value="ECO:0007669"/>
    <property type="project" value="UniProtKB-SubCell"/>
</dbReference>
<dbReference type="GO" id="GO:0070628">
    <property type="term" value="F:proteasome binding"/>
    <property type="evidence" value="ECO:0007669"/>
    <property type="project" value="InterPro"/>
</dbReference>
<dbReference type="GO" id="GO:0043161">
    <property type="term" value="P:proteasome-mediated ubiquitin-dependent protein catabolic process"/>
    <property type="evidence" value="ECO:0007669"/>
    <property type="project" value="InterPro"/>
</dbReference>
<dbReference type="Pfam" id="PF08577">
    <property type="entry name" value="PI31_Prot_C"/>
    <property type="match status" value="1"/>
</dbReference>
<reference evidence="6" key="1">
    <citation type="journal article" date="2020" name="bioRxiv">
        <title>Comparative genomics of Chlamydomonas.</title>
        <authorList>
            <person name="Craig R.J."/>
            <person name="Hasan A.R."/>
            <person name="Ness R.W."/>
            <person name="Keightley P.D."/>
        </authorList>
    </citation>
    <scope>NUCLEOTIDE SEQUENCE</scope>
    <source>
        <strain evidence="6">CCAP 11/70</strain>
    </source>
</reference>
<dbReference type="InterPro" id="IPR045128">
    <property type="entry name" value="PI31-like"/>
</dbReference>
<comment type="caution">
    <text evidence="6">The sequence shown here is derived from an EMBL/GenBank/DDBJ whole genome shotgun (WGS) entry which is preliminary data.</text>
</comment>
<evidence type="ECO:0000256" key="3">
    <source>
        <dbReference type="ARBA" id="ARBA00022490"/>
    </source>
</evidence>
<gene>
    <name evidence="6" type="ORF">HYH03_005206</name>
</gene>
<evidence type="ECO:0000313" key="6">
    <source>
        <dbReference type="EMBL" id="KAG2496799.1"/>
    </source>
</evidence>
<dbReference type="PANTHER" id="PTHR13266">
    <property type="entry name" value="PROTEASOME INHIBITOR"/>
    <property type="match status" value="1"/>
</dbReference>
<feature type="region of interest" description="Disordered" evidence="4">
    <location>
        <begin position="184"/>
        <end position="250"/>
    </location>
</feature>
<evidence type="ECO:0000256" key="2">
    <source>
        <dbReference type="ARBA" id="ARBA00006405"/>
    </source>
</evidence>
<evidence type="ECO:0000256" key="1">
    <source>
        <dbReference type="ARBA" id="ARBA00004496"/>
    </source>
</evidence>
<feature type="region of interest" description="Disordered" evidence="4">
    <location>
        <begin position="306"/>
        <end position="370"/>
    </location>
</feature>
<dbReference type="Gene3D" id="3.40.1000.30">
    <property type="match status" value="1"/>
</dbReference>
<sequence>MATPQAVTALVRAARPDFSSKADKLVFAIHATLSVNGFSLRKLGQGVDEAVTQGASTLPAEEIDITGWSQPAEDGTLAFLYVPEPGTASAKAAGSAPLLLVKCLPLEGDGGDAGGSLIVSLADTASGKPPASLDLPVDRYVPALAPGAQGYKELPELISKVEGALADALEGGGAGKAAAAAKATASTSASGRTAPTSQQQQREEAEEQERRRREEVEERRRGDPLRDPLIDDSYHRPGMGVLRPPGWGGVGDEDLMPGGLPRPMPMGGPFGVGGVPLGPRGGGGGMHVGPENPMFSDRLRHPHRGPGLGPGMGGPGGGVPGMRWDPINPEGLQGFHPDDFTQPGGARREGLNDIGGPPPGRGADWDEMYG</sequence>
<keyword evidence="7" id="KW-1185">Reference proteome</keyword>
<dbReference type="Proteomes" id="UP000612055">
    <property type="component" value="Unassembled WGS sequence"/>
</dbReference>
<organism evidence="6 7">
    <name type="scientific">Edaphochlamys debaryana</name>
    <dbReference type="NCBI Taxonomy" id="47281"/>
    <lineage>
        <taxon>Eukaryota</taxon>
        <taxon>Viridiplantae</taxon>
        <taxon>Chlorophyta</taxon>
        <taxon>core chlorophytes</taxon>
        <taxon>Chlorophyceae</taxon>
        <taxon>CS clade</taxon>
        <taxon>Chlamydomonadales</taxon>
        <taxon>Chlamydomonadales incertae sedis</taxon>
        <taxon>Edaphochlamys</taxon>
    </lineage>
</organism>
<dbReference type="OrthoDB" id="68090at2759"/>
<evidence type="ECO:0000259" key="5">
    <source>
        <dbReference type="Pfam" id="PF08577"/>
    </source>
</evidence>
<proteinExistence type="inferred from homology"/>
<name>A0A835Y804_9CHLO</name>
<feature type="domain" description="PI31 proteasome regulator C-terminal" evidence="5">
    <location>
        <begin position="250"/>
        <end position="329"/>
    </location>
</feature>
<comment type="subcellular location">
    <subcellularLocation>
        <location evidence="1">Cytoplasm</location>
    </subcellularLocation>
</comment>
<accession>A0A835Y804</accession>
<dbReference type="AlphaFoldDB" id="A0A835Y804"/>
<evidence type="ECO:0000256" key="4">
    <source>
        <dbReference type="SAM" id="MobiDB-lite"/>
    </source>
</evidence>
<evidence type="ECO:0000313" key="7">
    <source>
        <dbReference type="Proteomes" id="UP000612055"/>
    </source>
</evidence>